<dbReference type="AlphaFoldDB" id="X6PFV8"/>
<feature type="region of interest" description="Disordered" evidence="3">
    <location>
        <begin position="421"/>
        <end position="444"/>
    </location>
</feature>
<proteinExistence type="predicted"/>
<evidence type="ECO:0000313" key="4">
    <source>
        <dbReference type="EMBL" id="ETO36582.1"/>
    </source>
</evidence>
<feature type="repeat" description="RCC1" evidence="2">
    <location>
        <begin position="220"/>
        <end position="278"/>
    </location>
</feature>
<protein>
    <submittedName>
        <fullName evidence="4">Uncharacterized protein</fullName>
    </submittedName>
</protein>
<dbReference type="PRINTS" id="PR00633">
    <property type="entry name" value="RCCNDNSATION"/>
</dbReference>
<feature type="repeat" description="RCC1" evidence="2">
    <location>
        <begin position="1"/>
        <end position="42"/>
    </location>
</feature>
<dbReference type="InterPro" id="IPR051625">
    <property type="entry name" value="Signaling_Regulatory_Domain"/>
</dbReference>
<dbReference type="InterPro" id="IPR009091">
    <property type="entry name" value="RCC1/BLIP-II"/>
</dbReference>
<dbReference type="InterPro" id="IPR000408">
    <property type="entry name" value="Reg_chr_condens"/>
</dbReference>
<feature type="compositionally biased region" description="Basic residues" evidence="3">
    <location>
        <begin position="426"/>
        <end position="436"/>
    </location>
</feature>
<organism evidence="4 5">
    <name type="scientific">Reticulomyxa filosa</name>
    <dbReference type="NCBI Taxonomy" id="46433"/>
    <lineage>
        <taxon>Eukaryota</taxon>
        <taxon>Sar</taxon>
        <taxon>Rhizaria</taxon>
        <taxon>Retaria</taxon>
        <taxon>Foraminifera</taxon>
        <taxon>Monothalamids</taxon>
        <taxon>Reticulomyxidae</taxon>
        <taxon>Reticulomyxa</taxon>
    </lineage>
</organism>
<dbReference type="PROSITE" id="PS00626">
    <property type="entry name" value="RCC1_2"/>
    <property type="match status" value="1"/>
</dbReference>
<dbReference type="OrthoDB" id="8068875at2759"/>
<dbReference type="PANTHER" id="PTHR22872">
    <property type="entry name" value="BTK-BINDING PROTEIN-RELATED"/>
    <property type="match status" value="1"/>
</dbReference>
<name>X6PFV8_RETFI</name>
<dbReference type="Proteomes" id="UP000023152">
    <property type="component" value="Unassembled WGS sequence"/>
</dbReference>
<dbReference type="Pfam" id="PF00415">
    <property type="entry name" value="RCC1"/>
    <property type="match status" value="3"/>
</dbReference>
<keyword evidence="1" id="KW-0677">Repeat</keyword>
<reference evidence="4 5" key="1">
    <citation type="journal article" date="2013" name="Curr. Biol.">
        <title>The Genome of the Foraminiferan Reticulomyxa filosa.</title>
        <authorList>
            <person name="Glockner G."/>
            <person name="Hulsmann N."/>
            <person name="Schleicher M."/>
            <person name="Noegel A.A."/>
            <person name="Eichinger L."/>
            <person name="Gallinger C."/>
            <person name="Pawlowski J."/>
            <person name="Sierra R."/>
            <person name="Euteneuer U."/>
            <person name="Pillet L."/>
            <person name="Moustafa A."/>
            <person name="Platzer M."/>
            <person name="Groth M."/>
            <person name="Szafranski K."/>
            <person name="Schliwa M."/>
        </authorList>
    </citation>
    <scope>NUCLEOTIDE SEQUENCE [LARGE SCALE GENOMIC DNA]</scope>
</reference>
<dbReference type="Gene3D" id="2.130.10.30">
    <property type="entry name" value="Regulator of chromosome condensation 1/beta-lactamase-inhibitor protein II"/>
    <property type="match status" value="2"/>
</dbReference>
<sequence>LGIGTRANQRFPVQIKVEGDSDFSKIRCASCGDRHTICITESGQLFSFGSGEHGQLGHNDNHDQYVPKKIDFFSKNRLKVKQGDCGSIHTAVICENGELYIFGFGENLYGKNKKNFNYEPVHIPFKYKIALVKSGQYFYCDIIIYVYIFFEIKTKHLKKKKIIRIWQNKAVTYTLQLRFFLFVLNVAFRASQHPRLILYGKNITCIAAGRYHSSAVSNIGALYTWGCGDNGQLARQEDRLDNYNKRANSVAKLVVSLLGNVVGQVSCGEHHTCVLACMYRVLSFLLPSSKSEGDNNNKKTLAICKEMEFQAKLNLLSSAKQKGRGISKKDLKTKRAMRKTRRNKKIKEELAKIETDESLRNASNPEITTFLPSETKPSKKQTNEVLCRIYLVCYEALLFFFEMFRLHCAIQLQVTNDHMPTITKSPSRRKKQHPVHRNTSSVSLENEIAKLKRARQLTNT</sequence>
<accession>X6PFV8</accession>
<evidence type="ECO:0000256" key="1">
    <source>
        <dbReference type="ARBA" id="ARBA00022737"/>
    </source>
</evidence>
<evidence type="ECO:0000256" key="2">
    <source>
        <dbReference type="PROSITE-ProRule" id="PRU00235"/>
    </source>
</evidence>
<feature type="repeat" description="RCC1" evidence="2">
    <location>
        <begin position="43"/>
        <end position="96"/>
    </location>
</feature>
<comment type="caution">
    <text evidence="4">The sequence shown here is derived from an EMBL/GenBank/DDBJ whole genome shotgun (WGS) entry which is preliminary data.</text>
</comment>
<feature type="non-terminal residue" evidence="4">
    <location>
        <position position="1"/>
    </location>
</feature>
<evidence type="ECO:0000313" key="5">
    <source>
        <dbReference type="Proteomes" id="UP000023152"/>
    </source>
</evidence>
<gene>
    <name evidence="4" type="ORF">RFI_00481</name>
</gene>
<dbReference type="SUPFAM" id="SSF50985">
    <property type="entry name" value="RCC1/BLIP-II"/>
    <property type="match status" value="2"/>
</dbReference>
<evidence type="ECO:0000256" key="3">
    <source>
        <dbReference type="SAM" id="MobiDB-lite"/>
    </source>
</evidence>
<keyword evidence="5" id="KW-1185">Reference proteome</keyword>
<dbReference type="PROSITE" id="PS50012">
    <property type="entry name" value="RCC1_3"/>
    <property type="match status" value="3"/>
</dbReference>
<dbReference type="EMBL" id="ASPP01000519">
    <property type="protein sequence ID" value="ETO36582.1"/>
    <property type="molecule type" value="Genomic_DNA"/>
</dbReference>